<gene>
    <name evidence="1" type="ORF">H8S84_14300</name>
</gene>
<evidence type="ECO:0000313" key="1">
    <source>
        <dbReference type="EMBL" id="MBC5994016.1"/>
    </source>
</evidence>
<evidence type="ECO:0000313" key="2">
    <source>
        <dbReference type="Proteomes" id="UP000603640"/>
    </source>
</evidence>
<reference evidence="1" key="1">
    <citation type="submission" date="2020-08" db="EMBL/GenBank/DDBJ databases">
        <title>Pontibacter sp. SD6 16S ribosomal RNA gene Genome sequencing and assembly.</title>
        <authorList>
            <person name="Kang M."/>
        </authorList>
    </citation>
    <scope>NUCLEOTIDE SEQUENCE</scope>
    <source>
        <strain evidence="1">SD6</strain>
    </source>
</reference>
<comment type="caution">
    <text evidence="1">The sequence shown here is derived from an EMBL/GenBank/DDBJ whole genome shotgun (WGS) entry which is preliminary data.</text>
</comment>
<name>A0A923SKQ5_9BACT</name>
<keyword evidence="2" id="KW-1185">Reference proteome</keyword>
<accession>A0A923SKQ5</accession>
<dbReference type="Proteomes" id="UP000603640">
    <property type="component" value="Unassembled WGS sequence"/>
</dbReference>
<sequence>MKTILAISHASGKGKTQTIRELANLLLGSYPTFVAIKPIPAKVPVDGDFQLIIEIAGIVIGIESMGDPGTGLEKRLQKLAGSYSCDIIICATRTRGETVAAVENAASTWDYDTIWTSTYQVIKKHQAQANQLKAKHLLDLLQQLLLLPIPTALVAPLAPASVSAI</sequence>
<dbReference type="EMBL" id="JACRVF010000004">
    <property type="protein sequence ID" value="MBC5994016.1"/>
    <property type="molecule type" value="Genomic_DNA"/>
</dbReference>
<dbReference type="AlphaFoldDB" id="A0A923SKQ5"/>
<dbReference type="RefSeq" id="WP_187068038.1">
    <property type="nucleotide sequence ID" value="NZ_JACRVF010000004.1"/>
</dbReference>
<proteinExistence type="predicted"/>
<organism evidence="1 2">
    <name type="scientific">Pontibacter cellulosilyticus</name>
    <dbReference type="NCBI Taxonomy" id="1720253"/>
    <lineage>
        <taxon>Bacteria</taxon>
        <taxon>Pseudomonadati</taxon>
        <taxon>Bacteroidota</taxon>
        <taxon>Cytophagia</taxon>
        <taxon>Cytophagales</taxon>
        <taxon>Hymenobacteraceae</taxon>
        <taxon>Pontibacter</taxon>
    </lineage>
</organism>
<protein>
    <submittedName>
        <fullName evidence="1">Uncharacterized protein</fullName>
    </submittedName>
</protein>